<sequence length="191" mass="21146">MLGGPWPVISIILIVIDTGVHSPAFQHARYALGPSCANPATLSSPVEHELVLPAMINQVPQGSVQELDLQPCISVRFVMYVRCSRWYGVEGSACKSDHGSDRSRCSNRIAITCNSLLQQMSAHLSFLTTKYAMPRGIPGQELKSTTSRTEPSYGGCKYSEFKHDSRKQGINRQLRCHKICPFKATLVVFLH</sequence>
<keyword evidence="1" id="KW-0732">Signal</keyword>
<evidence type="ECO:0000256" key="1">
    <source>
        <dbReference type="SAM" id="SignalP"/>
    </source>
</evidence>
<dbReference type="EMBL" id="ML734605">
    <property type="protein sequence ID" value="KAB8245961.1"/>
    <property type="molecule type" value="Genomic_DNA"/>
</dbReference>
<protein>
    <submittedName>
        <fullName evidence="2">Uncharacterized protein</fullName>
    </submittedName>
</protein>
<evidence type="ECO:0000313" key="2">
    <source>
        <dbReference type="EMBL" id="KAB8245961.1"/>
    </source>
</evidence>
<dbReference type="AlphaFoldDB" id="A0A5N6GUB3"/>
<feature type="signal peptide" evidence="1">
    <location>
        <begin position="1"/>
        <end position="22"/>
    </location>
</feature>
<gene>
    <name evidence="2" type="ORF">BDV35DRAFT_237122</name>
</gene>
<name>A0A5N6GUB3_ASPFL</name>
<dbReference type="Proteomes" id="UP000325434">
    <property type="component" value="Unassembled WGS sequence"/>
</dbReference>
<organism evidence="2">
    <name type="scientific">Aspergillus flavus</name>
    <dbReference type="NCBI Taxonomy" id="5059"/>
    <lineage>
        <taxon>Eukaryota</taxon>
        <taxon>Fungi</taxon>
        <taxon>Dikarya</taxon>
        <taxon>Ascomycota</taxon>
        <taxon>Pezizomycotina</taxon>
        <taxon>Eurotiomycetes</taxon>
        <taxon>Eurotiomycetidae</taxon>
        <taxon>Eurotiales</taxon>
        <taxon>Aspergillaceae</taxon>
        <taxon>Aspergillus</taxon>
        <taxon>Aspergillus subgen. Circumdati</taxon>
    </lineage>
</organism>
<proteinExistence type="predicted"/>
<feature type="chain" id="PRO_5024865899" evidence="1">
    <location>
        <begin position="23"/>
        <end position="191"/>
    </location>
</feature>
<reference evidence="2" key="1">
    <citation type="submission" date="2019-04" db="EMBL/GenBank/DDBJ databases">
        <title>Friends and foes A comparative genomics study of 23 Aspergillus species from section Flavi.</title>
        <authorList>
            <consortium name="DOE Joint Genome Institute"/>
            <person name="Kjaerbolling I."/>
            <person name="Vesth T."/>
            <person name="Frisvad J.C."/>
            <person name="Nybo J.L."/>
            <person name="Theobald S."/>
            <person name="Kildgaard S."/>
            <person name="Isbrandt T."/>
            <person name="Kuo A."/>
            <person name="Sato A."/>
            <person name="Lyhne E.K."/>
            <person name="Kogle M.E."/>
            <person name="Wiebenga A."/>
            <person name="Kun R.S."/>
            <person name="Lubbers R.J."/>
            <person name="Makela M.R."/>
            <person name="Barry K."/>
            <person name="Chovatia M."/>
            <person name="Clum A."/>
            <person name="Daum C."/>
            <person name="Haridas S."/>
            <person name="He G."/>
            <person name="LaButti K."/>
            <person name="Lipzen A."/>
            <person name="Mondo S."/>
            <person name="Riley R."/>
            <person name="Salamov A."/>
            <person name="Simmons B.A."/>
            <person name="Magnuson J.K."/>
            <person name="Henrissat B."/>
            <person name="Mortensen U.H."/>
            <person name="Larsen T.O."/>
            <person name="Devries R.P."/>
            <person name="Grigoriev I.V."/>
            <person name="Machida M."/>
            <person name="Baker S.E."/>
            <person name="Andersen M.R."/>
        </authorList>
    </citation>
    <scope>NUCLEOTIDE SEQUENCE [LARGE SCALE GENOMIC DNA]</scope>
    <source>
        <strain evidence="2">CBS 121.62</strain>
    </source>
</reference>
<accession>A0A5N6GUB3</accession>